<dbReference type="EMBL" id="JHEG04000001">
    <property type="protein sequence ID" value="KAF3886190.1"/>
    <property type="molecule type" value="Genomic_DNA"/>
</dbReference>
<protein>
    <submittedName>
        <fullName evidence="2">Uncharacterized protein</fullName>
    </submittedName>
</protein>
<dbReference type="RefSeq" id="WP_167844668.1">
    <property type="nucleotide sequence ID" value="NZ_JHEG04000001.1"/>
</dbReference>
<evidence type="ECO:0000313" key="3">
    <source>
        <dbReference type="Proteomes" id="UP000029738"/>
    </source>
</evidence>
<evidence type="ECO:0000313" key="2">
    <source>
        <dbReference type="EMBL" id="KAF3886190.1"/>
    </source>
</evidence>
<evidence type="ECO:0000256" key="1">
    <source>
        <dbReference type="SAM" id="Phobius"/>
    </source>
</evidence>
<dbReference type="AlphaFoldDB" id="A0A8S9T197"/>
<proteinExistence type="predicted"/>
<organism evidence="2 3">
    <name type="scientific">Tolypothrix bouteillei VB521301</name>
    <dbReference type="NCBI Taxonomy" id="1479485"/>
    <lineage>
        <taxon>Bacteria</taxon>
        <taxon>Bacillati</taxon>
        <taxon>Cyanobacteriota</taxon>
        <taxon>Cyanophyceae</taxon>
        <taxon>Nostocales</taxon>
        <taxon>Tolypothrichaceae</taxon>
        <taxon>Tolypothrix</taxon>
    </lineage>
</organism>
<feature type="transmembrane region" description="Helical" evidence="1">
    <location>
        <begin position="37"/>
        <end position="53"/>
    </location>
</feature>
<dbReference type="Proteomes" id="UP000029738">
    <property type="component" value="Unassembled WGS sequence"/>
</dbReference>
<keyword evidence="1" id="KW-1133">Transmembrane helix</keyword>
<reference evidence="2" key="2">
    <citation type="submission" date="2019-11" db="EMBL/GenBank/DDBJ databases">
        <title>Improved Assembly of Tolypothrix boutellei genome.</title>
        <authorList>
            <person name="Sarangi A.N."/>
            <person name="Mukherjee M."/>
            <person name="Ghosh S."/>
            <person name="Singh D."/>
            <person name="Das A."/>
            <person name="Kant S."/>
            <person name="Prusty A."/>
            <person name="Tripathy S."/>
        </authorList>
    </citation>
    <scope>NUCLEOTIDE SEQUENCE</scope>
    <source>
        <strain evidence="2">VB521301</strain>
    </source>
</reference>
<comment type="caution">
    <text evidence="2">The sequence shown here is derived from an EMBL/GenBank/DDBJ whole genome shotgun (WGS) entry which is preliminary data.</text>
</comment>
<keyword evidence="1" id="KW-0812">Transmembrane</keyword>
<keyword evidence="1" id="KW-0472">Membrane</keyword>
<keyword evidence="3" id="KW-1185">Reference proteome</keyword>
<accession>A0A8S9T197</accession>
<sequence length="54" mass="5905">MIYLGYATFFLMLLLALCGSMIQMSAALDEADIQGFSVWTSIACVIAGLPIMLW</sequence>
<name>A0A8S9T197_9CYAN</name>
<reference evidence="2" key="1">
    <citation type="journal article" date="2015" name="Genome Announc.">
        <title>Draft Genome Sequence of Tolypothrix boutellei Strain VB521301.</title>
        <authorList>
            <person name="Chandrababunaidu M.M."/>
            <person name="Singh D."/>
            <person name="Sen D."/>
            <person name="Bhan S."/>
            <person name="Das S."/>
            <person name="Gupta A."/>
            <person name="Adhikary S.P."/>
            <person name="Tripathy S."/>
        </authorList>
    </citation>
    <scope>NUCLEOTIDE SEQUENCE</scope>
    <source>
        <strain evidence="2">VB521301</strain>
    </source>
</reference>
<gene>
    <name evidence="2" type="ORF">DA73_0400012435</name>
</gene>